<dbReference type="SUPFAM" id="SSF55811">
    <property type="entry name" value="Nudix"/>
    <property type="match status" value="1"/>
</dbReference>
<dbReference type="Proteomes" id="UP001519310">
    <property type="component" value="Unassembled WGS sequence"/>
</dbReference>
<evidence type="ECO:0000256" key="2">
    <source>
        <dbReference type="ARBA" id="ARBA00005582"/>
    </source>
</evidence>
<dbReference type="PANTHER" id="PTHR43046:SF16">
    <property type="entry name" value="ADP-RIBOSE PYROPHOSPHATASE YJHB-RELATED"/>
    <property type="match status" value="1"/>
</dbReference>
<dbReference type="InterPro" id="IPR020084">
    <property type="entry name" value="NUDIX_hydrolase_CS"/>
</dbReference>
<organism evidence="6 7">
    <name type="scientific">Streptomyces avidinii</name>
    <dbReference type="NCBI Taxonomy" id="1895"/>
    <lineage>
        <taxon>Bacteria</taxon>
        <taxon>Bacillati</taxon>
        <taxon>Actinomycetota</taxon>
        <taxon>Actinomycetes</taxon>
        <taxon>Kitasatosporales</taxon>
        <taxon>Streptomycetaceae</taxon>
        <taxon>Streptomyces</taxon>
    </lineage>
</organism>
<dbReference type="Gene3D" id="3.90.79.10">
    <property type="entry name" value="Nucleoside Triphosphate Pyrophosphohydrolase"/>
    <property type="match status" value="1"/>
</dbReference>
<reference evidence="6 7" key="1">
    <citation type="submission" date="2021-03" db="EMBL/GenBank/DDBJ databases">
        <title>Genomic Encyclopedia of Type Strains, Phase IV (KMG-IV): sequencing the most valuable type-strain genomes for metagenomic binning, comparative biology and taxonomic classification.</title>
        <authorList>
            <person name="Goeker M."/>
        </authorList>
    </citation>
    <scope>NUCLEOTIDE SEQUENCE [LARGE SCALE GENOMIC DNA]</scope>
    <source>
        <strain evidence="6 7">DSM 40526</strain>
    </source>
</reference>
<evidence type="ECO:0000256" key="4">
    <source>
        <dbReference type="RuleBase" id="RU003476"/>
    </source>
</evidence>
<dbReference type="PRINTS" id="PR00502">
    <property type="entry name" value="NUDIXFAMILY"/>
</dbReference>
<evidence type="ECO:0000313" key="7">
    <source>
        <dbReference type="Proteomes" id="UP001519310"/>
    </source>
</evidence>
<comment type="caution">
    <text evidence="6">The sequence shown here is derived from an EMBL/GenBank/DDBJ whole genome shotgun (WGS) entry which is preliminary data.</text>
</comment>
<dbReference type="Pfam" id="PF00293">
    <property type="entry name" value="NUDIX"/>
    <property type="match status" value="1"/>
</dbReference>
<dbReference type="PROSITE" id="PS00893">
    <property type="entry name" value="NUDIX_BOX"/>
    <property type="match status" value="1"/>
</dbReference>
<gene>
    <name evidence="6" type="ORF">J2Z77_004215</name>
</gene>
<keyword evidence="7" id="KW-1185">Reference proteome</keyword>
<proteinExistence type="inferred from homology"/>
<comment type="similarity">
    <text evidence="2 4">Belongs to the Nudix hydrolase family.</text>
</comment>
<dbReference type="EMBL" id="JAGGLQ010000007">
    <property type="protein sequence ID" value="MBP2038408.1"/>
    <property type="molecule type" value="Genomic_DNA"/>
</dbReference>
<name>A0ABS4L8G7_STRAV</name>
<comment type="cofactor">
    <cofactor evidence="1">
        <name>Mg(2+)</name>
        <dbReference type="ChEBI" id="CHEBI:18420"/>
    </cofactor>
</comment>
<evidence type="ECO:0000256" key="3">
    <source>
        <dbReference type="ARBA" id="ARBA00022801"/>
    </source>
</evidence>
<dbReference type="InterPro" id="IPR020476">
    <property type="entry name" value="Nudix_hydrolase"/>
</dbReference>
<sequence>MPKSCGVADAIYGRWGEVARRDYEDDPEAPRANSLVPAASAVVVDGEGRVLLQRRTDNGKWALPGGKMELGESIGDCAVRETLEETGIVVEVVGIVGTYTNPGHVFAYDDGEVRQEFSICLLAHPTGGSLQTSDESHEVAWFTPDAVDDLPMVPSIRKRINDWRAGHGPVVR</sequence>
<evidence type="ECO:0000313" key="6">
    <source>
        <dbReference type="EMBL" id="MBP2038408.1"/>
    </source>
</evidence>
<keyword evidence="3 4" id="KW-0378">Hydrolase</keyword>
<feature type="domain" description="Nudix hydrolase" evidence="5">
    <location>
        <begin position="34"/>
        <end position="166"/>
    </location>
</feature>
<protein>
    <submittedName>
        <fullName evidence="6">8-oxo-dGTP pyrophosphatase MutT (NUDIX family)</fullName>
    </submittedName>
</protein>
<evidence type="ECO:0000256" key="1">
    <source>
        <dbReference type="ARBA" id="ARBA00001946"/>
    </source>
</evidence>
<dbReference type="InterPro" id="IPR015797">
    <property type="entry name" value="NUDIX_hydrolase-like_dom_sf"/>
</dbReference>
<accession>A0ABS4L8G7</accession>
<dbReference type="PANTHER" id="PTHR43046">
    <property type="entry name" value="GDP-MANNOSE MANNOSYL HYDROLASE"/>
    <property type="match status" value="1"/>
</dbReference>
<evidence type="ECO:0000259" key="5">
    <source>
        <dbReference type="PROSITE" id="PS51462"/>
    </source>
</evidence>
<dbReference type="PROSITE" id="PS51462">
    <property type="entry name" value="NUDIX"/>
    <property type="match status" value="1"/>
</dbReference>
<dbReference type="InterPro" id="IPR000086">
    <property type="entry name" value="NUDIX_hydrolase_dom"/>
</dbReference>